<dbReference type="Pfam" id="PF00672">
    <property type="entry name" value="HAMP"/>
    <property type="match status" value="1"/>
</dbReference>
<dbReference type="GO" id="GO:0016791">
    <property type="term" value="F:phosphatase activity"/>
    <property type="evidence" value="ECO:0007669"/>
    <property type="project" value="TreeGrafter"/>
</dbReference>
<dbReference type="InterPro" id="IPR036457">
    <property type="entry name" value="PPM-type-like_dom_sf"/>
</dbReference>
<dbReference type="InterPro" id="IPR001932">
    <property type="entry name" value="PPM-type_phosphatase-like_dom"/>
</dbReference>
<evidence type="ECO:0000259" key="2">
    <source>
        <dbReference type="PROSITE" id="PS50885"/>
    </source>
</evidence>
<keyword evidence="1" id="KW-0378">Hydrolase</keyword>
<dbReference type="Gene3D" id="3.60.40.10">
    <property type="entry name" value="PPM-type phosphatase domain"/>
    <property type="match status" value="1"/>
</dbReference>
<dbReference type="InterPro" id="IPR003660">
    <property type="entry name" value="HAMP_dom"/>
</dbReference>
<dbReference type="Pfam" id="PF07228">
    <property type="entry name" value="SpoIIE"/>
    <property type="match status" value="1"/>
</dbReference>
<dbReference type="InterPro" id="IPR052016">
    <property type="entry name" value="Bact_Sigma-Reg"/>
</dbReference>
<dbReference type="PANTHER" id="PTHR43156:SF2">
    <property type="entry name" value="STAGE II SPORULATION PROTEIN E"/>
    <property type="match status" value="1"/>
</dbReference>
<dbReference type="RefSeq" id="WP_127000708.1">
    <property type="nucleotide sequence ID" value="NZ_JBNPXW010000013.1"/>
</dbReference>
<dbReference type="SMART" id="SM00331">
    <property type="entry name" value="PP2C_SIG"/>
    <property type="match status" value="1"/>
</dbReference>
<organism evidence="3 4">
    <name type="scientific">Azospirillum doebereinerae</name>
    <dbReference type="NCBI Taxonomy" id="92933"/>
    <lineage>
        <taxon>Bacteria</taxon>
        <taxon>Pseudomonadati</taxon>
        <taxon>Pseudomonadota</taxon>
        <taxon>Alphaproteobacteria</taxon>
        <taxon>Rhodospirillales</taxon>
        <taxon>Azospirillaceae</taxon>
        <taxon>Azospirillum</taxon>
    </lineage>
</organism>
<sequence>MTFQQRLILLVSGLVVLAVLAVTAVLAWTTHGALSSRTETDARMAAGLLARAAAQARDIPQEVEALLGERLLSEATLTAHLVALAETAKLAPKPINERLKQIADQGGPEEMWVTDNRGRAYLHNLAGPDPLFGQDSKTAPRHAAYTGLLNRSPASLVSEAAVEGGKLMKFAGVAGVDRPRIVQVGADVRRLADIAKKAGADGLIDAMLATRAVEAAWLLDREGRVVARGAVIGESGGGPLSEFGTEAAKAVATAGGDLRVVADGDNLLGLAPIRVAAGAANGQGTPAVAVVRLSGNEPAVLLHRQLKIAGLLGVLVLGIGGYAAIRFARNQMDPVERLSEAVKAVEAGRFNPFTLNEATARDDEFGRLSRVFRSMAMEATAREETLDSQLLLRNVELESKTEKLAVAEHILEEEQRVARDVQANLLPRQLPAGRDSQFFGALVPAHAVSGDFYDVIELDETTTLLVAAGVSGGGVPAAFLMLMVRGAIRELARPGISPATILAGANDRLCDESPFNGFATAFVAVYDRTSGSLRHAAAGHRGACRVQSDGTVEPLTETGGPALGVRKGAPYAEGTATLQQDDSLFLCTEGVLRSADAQRVPFGEERLIALLQQSRGMSARDRAELVLRSVQAHAGPEGVAGDLVCLVLRRLLPVAETAEAV</sequence>
<dbReference type="GO" id="GO:0016020">
    <property type="term" value="C:membrane"/>
    <property type="evidence" value="ECO:0007669"/>
    <property type="project" value="InterPro"/>
</dbReference>
<gene>
    <name evidence="3" type="ORF">EJ913_18955</name>
</gene>
<proteinExistence type="predicted"/>
<dbReference type="PROSITE" id="PS50885">
    <property type="entry name" value="HAMP"/>
    <property type="match status" value="1"/>
</dbReference>
<reference evidence="3 4" key="1">
    <citation type="submission" date="2018-12" db="EMBL/GenBank/DDBJ databases">
        <authorList>
            <person name="Yang Y."/>
        </authorList>
    </citation>
    <scope>NUCLEOTIDE SEQUENCE [LARGE SCALE GENOMIC DNA]</scope>
    <source>
        <strain evidence="3 4">GSF71</strain>
    </source>
</reference>
<keyword evidence="4" id="KW-1185">Reference proteome</keyword>
<evidence type="ECO:0000313" key="3">
    <source>
        <dbReference type="EMBL" id="RUQ68182.1"/>
    </source>
</evidence>
<dbReference type="SMART" id="SM00304">
    <property type="entry name" value="HAMP"/>
    <property type="match status" value="1"/>
</dbReference>
<dbReference type="Gene3D" id="6.10.340.10">
    <property type="match status" value="1"/>
</dbReference>
<dbReference type="EMBL" id="RZIJ01000015">
    <property type="protein sequence ID" value="RUQ68182.1"/>
    <property type="molecule type" value="Genomic_DNA"/>
</dbReference>
<accession>A0A3S0X9U8</accession>
<dbReference type="Proteomes" id="UP000280346">
    <property type="component" value="Unassembled WGS sequence"/>
</dbReference>
<comment type="caution">
    <text evidence="3">The sequence shown here is derived from an EMBL/GenBank/DDBJ whole genome shotgun (WGS) entry which is preliminary data.</text>
</comment>
<dbReference type="CDD" id="cd06225">
    <property type="entry name" value="HAMP"/>
    <property type="match status" value="1"/>
</dbReference>
<feature type="domain" description="HAMP" evidence="2">
    <location>
        <begin position="329"/>
        <end position="384"/>
    </location>
</feature>
<protein>
    <submittedName>
        <fullName evidence="3">HAMP domain-containing protein</fullName>
    </submittedName>
</protein>
<evidence type="ECO:0000256" key="1">
    <source>
        <dbReference type="ARBA" id="ARBA00022801"/>
    </source>
</evidence>
<evidence type="ECO:0000313" key="4">
    <source>
        <dbReference type="Proteomes" id="UP000280346"/>
    </source>
</evidence>
<dbReference type="GO" id="GO:0007165">
    <property type="term" value="P:signal transduction"/>
    <property type="evidence" value="ECO:0007669"/>
    <property type="project" value="InterPro"/>
</dbReference>
<dbReference type="OrthoDB" id="9811749at2"/>
<dbReference type="SUPFAM" id="SSF81606">
    <property type="entry name" value="PP2C-like"/>
    <property type="match status" value="1"/>
</dbReference>
<dbReference type="AlphaFoldDB" id="A0A3S0X9U8"/>
<dbReference type="PANTHER" id="PTHR43156">
    <property type="entry name" value="STAGE II SPORULATION PROTEIN E-RELATED"/>
    <property type="match status" value="1"/>
</dbReference>
<name>A0A3S0X9U8_9PROT</name>